<organism evidence="5 6">
    <name type="scientific">Halteria grandinella</name>
    <dbReference type="NCBI Taxonomy" id="5974"/>
    <lineage>
        <taxon>Eukaryota</taxon>
        <taxon>Sar</taxon>
        <taxon>Alveolata</taxon>
        <taxon>Ciliophora</taxon>
        <taxon>Intramacronucleata</taxon>
        <taxon>Spirotrichea</taxon>
        <taxon>Stichotrichia</taxon>
        <taxon>Sporadotrichida</taxon>
        <taxon>Halteriidae</taxon>
        <taxon>Halteria</taxon>
    </lineage>
</organism>
<feature type="region of interest" description="Disordered" evidence="3">
    <location>
        <begin position="318"/>
        <end position="356"/>
    </location>
</feature>
<feature type="repeat" description="Pumilio" evidence="2">
    <location>
        <begin position="1"/>
        <end position="35"/>
    </location>
</feature>
<dbReference type="Gene3D" id="1.25.10.10">
    <property type="entry name" value="Leucine-rich Repeat Variant"/>
    <property type="match status" value="1"/>
</dbReference>
<protein>
    <recommendedName>
        <fullName evidence="4">PUM-HD domain-containing protein</fullName>
    </recommendedName>
</protein>
<comment type="caution">
    <text evidence="5">The sequence shown here is derived from an EMBL/GenBank/DDBJ whole genome shotgun (WGS) entry which is preliminary data.</text>
</comment>
<accession>A0A8J8NGE4</accession>
<evidence type="ECO:0000259" key="4">
    <source>
        <dbReference type="PROSITE" id="PS50303"/>
    </source>
</evidence>
<dbReference type="SUPFAM" id="SSF48371">
    <property type="entry name" value="ARM repeat"/>
    <property type="match status" value="1"/>
</dbReference>
<feature type="compositionally biased region" description="Basic and acidic residues" evidence="3">
    <location>
        <begin position="347"/>
        <end position="356"/>
    </location>
</feature>
<evidence type="ECO:0000256" key="3">
    <source>
        <dbReference type="SAM" id="MobiDB-lite"/>
    </source>
</evidence>
<feature type="repeat" description="Pumilio" evidence="2">
    <location>
        <begin position="218"/>
        <end position="253"/>
    </location>
</feature>
<dbReference type="AlphaFoldDB" id="A0A8J8NGE4"/>
<dbReference type="PROSITE" id="PS50303">
    <property type="entry name" value="PUM_HD"/>
    <property type="match status" value="1"/>
</dbReference>
<feature type="repeat" description="Pumilio" evidence="2">
    <location>
        <begin position="181"/>
        <end position="217"/>
    </location>
</feature>
<dbReference type="InterPro" id="IPR033133">
    <property type="entry name" value="PUM-HD"/>
</dbReference>
<dbReference type="InterPro" id="IPR016024">
    <property type="entry name" value="ARM-type_fold"/>
</dbReference>
<keyword evidence="6" id="KW-1185">Reference proteome</keyword>
<dbReference type="PANTHER" id="PTHR12537:SF13">
    <property type="entry name" value="PUMILIO HOMOLOGY DOMAIN FAMILY MEMBER 4"/>
    <property type="match status" value="1"/>
</dbReference>
<gene>
    <name evidence="5" type="ORF">FGO68_gene4588</name>
</gene>
<dbReference type="SMART" id="SM00025">
    <property type="entry name" value="Pumilio"/>
    <property type="match status" value="8"/>
</dbReference>
<evidence type="ECO:0000256" key="2">
    <source>
        <dbReference type="PROSITE-ProRule" id="PRU00317"/>
    </source>
</evidence>
<keyword evidence="1" id="KW-0677">Repeat</keyword>
<dbReference type="PANTHER" id="PTHR12537">
    <property type="entry name" value="RNA BINDING PROTEIN PUMILIO-RELATED"/>
    <property type="match status" value="1"/>
</dbReference>
<reference evidence="5" key="1">
    <citation type="submission" date="2019-06" db="EMBL/GenBank/DDBJ databases">
        <authorList>
            <person name="Zheng W."/>
        </authorList>
    </citation>
    <scope>NUCLEOTIDE SEQUENCE</scope>
    <source>
        <strain evidence="5">QDHG01</strain>
    </source>
</reference>
<dbReference type="Proteomes" id="UP000785679">
    <property type="component" value="Unassembled WGS sequence"/>
</dbReference>
<dbReference type="EMBL" id="RRYP01017271">
    <property type="protein sequence ID" value="TNV74219.1"/>
    <property type="molecule type" value="Genomic_DNA"/>
</dbReference>
<evidence type="ECO:0000313" key="6">
    <source>
        <dbReference type="Proteomes" id="UP000785679"/>
    </source>
</evidence>
<dbReference type="GO" id="GO:0005737">
    <property type="term" value="C:cytoplasm"/>
    <property type="evidence" value="ECO:0007669"/>
    <property type="project" value="TreeGrafter"/>
</dbReference>
<name>A0A8J8NGE4_HALGN</name>
<sequence length="356" mass="40598">MKGRVVELAKQQHGSKQLQKILARASPDFVNFAIEECLYDMHDLMVDAYGNYFCQKLLQSSSSAQRHKILNVLRPNILKISCDKKGTHSMQCLIEMINMPEEEQELKEGITEHILNLAFDPNGTHVLQKVLLCLKEDQIDFIFDPILENFVDLSMDQNGLCVIKKIVLKIQGHEKRIAIGKVLAENVVSLVQNPYGNYAVQQALDNWTLEYCLGIFQKLEPHLMQLSVQKFSSNVIERVLEKSEFDTVERFQKRLCDIEVMKGLIKNTYGFYVMQKLVSVMRRHKASIKPVQQAIQDTIQYATDKTLRQKWQGILAQGQQHQMGSTSGGSSHGLSYHNNSQYGDGGGHYKGDQGHW</sequence>
<evidence type="ECO:0000313" key="5">
    <source>
        <dbReference type="EMBL" id="TNV74219.1"/>
    </source>
</evidence>
<dbReference type="GO" id="GO:0010608">
    <property type="term" value="P:post-transcriptional regulation of gene expression"/>
    <property type="evidence" value="ECO:0007669"/>
    <property type="project" value="TreeGrafter"/>
</dbReference>
<dbReference type="InterPro" id="IPR001313">
    <property type="entry name" value="Pumilio_RNA-bd_rpt"/>
</dbReference>
<proteinExistence type="predicted"/>
<dbReference type="GO" id="GO:0003729">
    <property type="term" value="F:mRNA binding"/>
    <property type="evidence" value="ECO:0007669"/>
    <property type="project" value="TreeGrafter"/>
</dbReference>
<dbReference type="OrthoDB" id="668540at2759"/>
<feature type="repeat" description="Pumilio" evidence="2">
    <location>
        <begin position="36"/>
        <end position="71"/>
    </location>
</feature>
<feature type="domain" description="PUM-HD" evidence="4">
    <location>
        <begin position="1"/>
        <end position="319"/>
    </location>
</feature>
<feature type="repeat" description="Pumilio" evidence="2">
    <location>
        <begin position="109"/>
        <end position="144"/>
    </location>
</feature>
<dbReference type="Pfam" id="PF00806">
    <property type="entry name" value="PUF"/>
    <property type="match status" value="7"/>
</dbReference>
<dbReference type="PROSITE" id="PS50302">
    <property type="entry name" value="PUM"/>
    <property type="match status" value="5"/>
</dbReference>
<dbReference type="InterPro" id="IPR011989">
    <property type="entry name" value="ARM-like"/>
</dbReference>
<evidence type="ECO:0000256" key="1">
    <source>
        <dbReference type="ARBA" id="ARBA00022737"/>
    </source>
</evidence>